<dbReference type="AlphaFoldDB" id="A0A7S0WV59"/>
<name>A0A7S0WV59_9CHLO</name>
<dbReference type="Pfam" id="PF08560">
    <property type="entry name" value="DUF1757"/>
    <property type="match status" value="1"/>
</dbReference>
<evidence type="ECO:0000313" key="1">
    <source>
        <dbReference type="EMBL" id="CAD8685693.1"/>
    </source>
</evidence>
<gene>
    <name evidence="1" type="ORF">CLEI1391_LOCUS12483</name>
</gene>
<dbReference type="EMBL" id="HBFB01022240">
    <property type="protein sequence ID" value="CAD8685693.1"/>
    <property type="molecule type" value="Transcribed_RNA"/>
</dbReference>
<accession>A0A7S0WV59</accession>
<reference evidence="1" key="1">
    <citation type="submission" date="2021-01" db="EMBL/GenBank/DDBJ databases">
        <authorList>
            <person name="Corre E."/>
            <person name="Pelletier E."/>
            <person name="Niang G."/>
            <person name="Scheremetjew M."/>
            <person name="Finn R."/>
            <person name="Kale V."/>
            <person name="Holt S."/>
            <person name="Cochrane G."/>
            <person name="Meng A."/>
            <person name="Brown T."/>
            <person name="Cohen L."/>
        </authorList>
    </citation>
    <scope>NUCLEOTIDE SEQUENCE</scope>
    <source>
        <strain evidence="1">SAG 11-49</strain>
    </source>
</reference>
<dbReference type="InterPro" id="IPR013869">
    <property type="entry name" value="DUF1757"/>
</dbReference>
<organism evidence="1">
    <name type="scientific">Chlamydomonas leiostraca</name>
    <dbReference type="NCBI Taxonomy" id="1034604"/>
    <lineage>
        <taxon>Eukaryota</taxon>
        <taxon>Viridiplantae</taxon>
        <taxon>Chlorophyta</taxon>
        <taxon>core chlorophytes</taxon>
        <taxon>Chlorophyceae</taxon>
        <taxon>CS clade</taxon>
        <taxon>Chlamydomonadales</taxon>
        <taxon>Chlamydomonadaceae</taxon>
        <taxon>Chlamydomonas</taxon>
    </lineage>
</organism>
<protein>
    <submittedName>
        <fullName evidence="1">Uncharacterized protein</fullName>
    </submittedName>
</protein>
<sequence>MSEDFDATKSSTPALAIKLLAHILEKGFQAGGVLAIPIAPALAYFKANGVFTPEVLTRFAGYTAASLIGATGVMAGAKFTQIDRDGFEDRVYRLHYNAGQNRTDRLSEGGAVLGLAATAYLLRSSGAPIKPLNLLGGAAIGAAAGVGLHLLTKAEEQNKPNPSNKAIK</sequence>
<proteinExistence type="predicted"/>